<evidence type="ECO:0000256" key="2">
    <source>
        <dbReference type="ARBA" id="ARBA00022679"/>
    </source>
</evidence>
<proteinExistence type="predicted"/>
<reference evidence="3 4" key="1">
    <citation type="submission" date="2019-03" db="EMBL/GenBank/DDBJ databases">
        <title>Genomic Encyclopedia of Type Strains, Phase IV (KMG-IV): sequencing the most valuable type-strain genomes for metagenomic binning, comparative biology and taxonomic classification.</title>
        <authorList>
            <person name="Goeker M."/>
        </authorList>
    </citation>
    <scope>NUCLEOTIDE SEQUENCE [LARGE SCALE GENOMIC DNA]</scope>
    <source>
        <strain evidence="3 4">DSM 16326</strain>
    </source>
</reference>
<dbReference type="EMBL" id="SOQX01000009">
    <property type="protein sequence ID" value="TDX98169.1"/>
    <property type="molecule type" value="Genomic_DNA"/>
</dbReference>
<dbReference type="RefSeq" id="WP_134085197.1">
    <property type="nucleotide sequence ID" value="NZ_SOQX01000009.1"/>
</dbReference>
<dbReference type="Proteomes" id="UP000294914">
    <property type="component" value="Unassembled WGS sequence"/>
</dbReference>
<evidence type="ECO:0000313" key="3">
    <source>
        <dbReference type="EMBL" id="TDX98169.1"/>
    </source>
</evidence>
<dbReference type="SUPFAM" id="SSF53335">
    <property type="entry name" value="S-adenosyl-L-methionine-dependent methyltransferases"/>
    <property type="match status" value="1"/>
</dbReference>
<sequence length="414" mass="46213">MNTADPHSGRGAPSERFPRRLRQRQAALADWPEPDATARQHSLRLIEAIREQIAAAGGAIPFHDYMQAALYTPGLGYYAAGSSKFGAAGDFVTAPEISSLFAECLAEALSPVLNSRPDWDLLEAGAGSGILAARLLQEWQAQDCLPRHYYILELSGDLRERQQQQIAQHCPELLPRVQWLQGWPDDFNGIVLANELLDAMPVHRVHKRAGQWYEQTVGFEQDGFVSGEQPSVNEALQCQLAAIEEPQPLPDDYLSEINLDAAQWIESLGEQMQQGIVLLLDYGYPRHEYYHPQRQRGTLMCHYRHRAHDDPFVYPGLQDITAHVDFTHVADSALAAGFGVAGYTTQAHFLLDAGLMQRLEQHGGDEADYLQCAGEVRRLTLPQEMGEIFKVMLLNKGSEVLPKGFGGRDLRHQL</sequence>
<evidence type="ECO:0000313" key="4">
    <source>
        <dbReference type="Proteomes" id="UP000294914"/>
    </source>
</evidence>
<accession>A0A4R8IEZ6</accession>
<dbReference type="GO" id="GO:0032259">
    <property type="term" value="P:methylation"/>
    <property type="evidence" value="ECO:0007669"/>
    <property type="project" value="UniProtKB-KW"/>
</dbReference>
<dbReference type="InterPro" id="IPR029063">
    <property type="entry name" value="SAM-dependent_MTases_sf"/>
</dbReference>
<keyword evidence="1 3" id="KW-0489">Methyltransferase</keyword>
<dbReference type="PANTHER" id="PTHR12049">
    <property type="entry name" value="PROTEIN ARGININE METHYLTRANSFERASE NDUFAF7, MITOCHONDRIAL"/>
    <property type="match status" value="1"/>
</dbReference>
<evidence type="ECO:0000256" key="1">
    <source>
        <dbReference type="ARBA" id="ARBA00022603"/>
    </source>
</evidence>
<dbReference type="InterPro" id="IPR038375">
    <property type="entry name" value="NDUFAF7_sf"/>
</dbReference>
<dbReference type="InterPro" id="IPR003788">
    <property type="entry name" value="NDUFAF7"/>
</dbReference>
<keyword evidence="4" id="KW-1185">Reference proteome</keyword>
<gene>
    <name evidence="3" type="ORF">EDC23_2653</name>
</gene>
<dbReference type="Pfam" id="PF02636">
    <property type="entry name" value="Methyltransf_28"/>
    <property type="match status" value="1"/>
</dbReference>
<name>A0A4R8IEZ6_9GAMM</name>
<protein>
    <submittedName>
        <fullName evidence="3">SAM-dependent MidA family methyltransferase</fullName>
    </submittedName>
</protein>
<comment type="caution">
    <text evidence="3">The sequence shown here is derived from an EMBL/GenBank/DDBJ whole genome shotgun (WGS) entry which is preliminary data.</text>
</comment>
<dbReference type="GO" id="GO:0035243">
    <property type="term" value="F:protein-arginine omega-N symmetric methyltransferase activity"/>
    <property type="evidence" value="ECO:0007669"/>
    <property type="project" value="TreeGrafter"/>
</dbReference>
<dbReference type="Gene3D" id="3.40.50.12710">
    <property type="match status" value="1"/>
</dbReference>
<dbReference type="PANTHER" id="PTHR12049:SF7">
    <property type="entry name" value="PROTEIN ARGININE METHYLTRANSFERASE NDUFAF7, MITOCHONDRIAL"/>
    <property type="match status" value="1"/>
</dbReference>
<dbReference type="OrthoDB" id="9794208at2"/>
<keyword evidence="2 3" id="KW-0808">Transferase</keyword>
<dbReference type="AlphaFoldDB" id="A0A4R8IEZ6"/>
<organism evidence="3 4">
    <name type="scientific">Thiohalophilus thiocyanatoxydans</name>
    <dbReference type="NCBI Taxonomy" id="381308"/>
    <lineage>
        <taxon>Bacteria</taxon>
        <taxon>Pseudomonadati</taxon>
        <taxon>Pseudomonadota</taxon>
        <taxon>Gammaproteobacteria</taxon>
        <taxon>Thiohalomonadales</taxon>
        <taxon>Thiohalophilaceae</taxon>
        <taxon>Thiohalophilus</taxon>
    </lineage>
</organism>